<sequence length="84" mass="8511">MADELSEEAPARPAASEGAVDALAQLEEAIHTAGSAAAWAAAAGISPAYVSDVRLRRRAPGAAVLRALGLEKRVSYVPAGEAGR</sequence>
<reference evidence="1" key="2">
    <citation type="submission" date="2021-08" db="EMBL/GenBank/DDBJ databases">
        <authorList>
            <person name="Tani A."/>
            <person name="Ola A."/>
            <person name="Ogura Y."/>
            <person name="Katsura K."/>
            <person name="Hayashi T."/>
        </authorList>
    </citation>
    <scope>NUCLEOTIDE SEQUENCE</scope>
    <source>
        <strain evidence="1">DSM 14458</strain>
    </source>
</reference>
<evidence type="ECO:0000313" key="1">
    <source>
        <dbReference type="EMBL" id="GJE74960.1"/>
    </source>
</evidence>
<comment type="caution">
    <text evidence="1">The sequence shown here is derived from an EMBL/GenBank/DDBJ whole genome shotgun (WGS) entry which is preliminary data.</text>
</comment>
<name>A0ABQ4USI7_9HYPH</name>
<organism evidence="1 2">
    <name type="scientific">Methylorubrum suomiense</name>
    <dbReference type="NCBI Taxonomy" id="144191"/>
    <lineage>
        <taxon>Bacteria</taxon>
        <taxon>Pseudomonadati</taxon>
        <taxon>Pseudomonadota</taxon>
        <taxon>Alphaproteobacteria</taxon>
        <taxon>Hyphomicrobiales</taxon>
        <taxon>Methylobacteriaceae</taxon>
        <taxon>Methylorubrum</taxon>
    </lineage>
</organism>
<protein>
    <recommendedName>
        <fullName evidence="3">Transcriptional regulator</fullName>
    </recommendedName>
</protein>
<evidence type="ECO:0008006" key="3">
    <source>
        <dbReference type="Google" id="ProtNLM"/>
    </source>
</evidence>
<evidence type="ECO:0000313" key="2">
    <source>
        <dbReference type="Proteomes" id="UP001055093"/>
    </source>
</evidence>
<proteinExistence type="predicted"/>
<dbReference type="EMBL" id="BPRE01000004">
    <property type="protein sequence ID" value="GJE74960.1"/>
    <property type="molecule type" value="Genomic_DNA"/>
</dbReference>
<accession>A0ABQ4USI7</accession>
<dbReference type="Proteomes" id="UP001055093">
    <property type="component" value="Unassembled WGS sequence"/>
</dbReference>
<gene>
    <name evidence="1" type="ORF">BGCPKDLD_1534</name>
</gene>
<dbReference type="InterPro" id="IPR010982">
    <property type="entry name" value="Lambda_DNA-bd_dom_sf"/>
</dbReference>
<reference evidence="1" key="1">
    <citation type="journal article" date="2021" name="Front. Microbiol.">
        <title>Comprehensive Comparative Genomics and Phenotyping of Methylobacterium Species.</title>
        <authorList>
            <person name="Alessa O."/>
            <person name="Ogura Y."/>
            <person name="Fujitani Y."/>
            <person name="Takami H."/>
            <person name="Hayashi T."/>
            <person name="Sahin N."/>
            <person name="Tani A."/>
        </authorList>
    </citation>
    <scope>NUCLEOTIDE SEQUENCE</scope>
    <source>
        <strain evidence="1">DSM 14458</strain>
    </source>
</reference>
<keyword evidence="2" id="KW-1185">Reference proteome</keyword>
<dbReference type="Gene3D" id="1.10.260.40">
    <property type="entry name" value="lambda repressor-like DNA-binding domains"/>
    <property type="match status" value="1"/>
</dbReference>
<dbReference type="RefSeq" id="WP_238307848.1">
    <property type="nucleotide sequence ID" value="NZ_BPRE01000004.1"/>
</dbReference>